<keyword evidence="4" id="KW-0963">Cytoplasm</keyword>
<feature type="region of interest" description="Disordered" evidence="10">
    <location>
        <begin position="1"/>
        <end position="24"/>
    </location>
</feature>
<protein>
    <recommendedName>
        <fullName evidence="11">Peptidase M1 leukotriene A4 hydrolase/aminopeptidase C-terminal domain-containing protein</fullName>
    </recommendedName>
</protein>
<comment type="cofactor">
    <cofactor evidence="1">
        <name>Zn(2+)</name>
        <dbReference type="ChEBI" id="CHEBI:29105"/>
    </cofactor>
</comment>
<keyword evidence="9" id="KW-0482">Metalloprotease</keyword>
<evidence type="ECO:0000313" key="13">
    <source>
        <dbReference type="Proteomes" id="UP001642484"/>
    </source>
</evidence>
<evidence type="ECO:0000256" key="1">
    <source>
        <dbReference type="ARBA" id="ARBA00001947"/>
    </source>
</evidence>
<accession>A0ABP0HLT0</accession>
<evidence type="ECO:0000256" key="5">
    <source>
        <dbReference type="ARBA" id="ARBA00022670"/>
    </source>
</evidence>
<dbReference type="SMART" id="SM01263">
    <property type="entry name" value="Leuk-A4-hydro_C"/>
    <property type="match status" value="1"/>
</dbReference>
<dbReference type="Proteomes" id="UP001642484">
    <property type="component" value="Unassembled WGS sequence"/>
</dbReference>
<evidence type="ECO:0000256" key="2">
    <source>
        <dbReference type="ARBA" id="ARBA00004496"/>
    </source>
</evidence>
<evidence type="ECO:0000256" key="10">
    <source>
        <dbReference type="SAM" id="MobiDB-lite"/>
    </source>
</evidence>
<dbReference type="InterPro" id="IPR034015">
    <property type="entry name" value="M1_LTA4H"/>
</dbReference>
<keyword evidence="13" id="KW-1185">Reference proteome</keyword>
<dbReference type="InterPro" id="IPR049980">
    <property type="entry name" value="LTA4H_cat"/>
</dbReference>
<gene>
    <name evidence="12" type="ORF">CCMP2556_LOCUS2223</name>
</gene>
<dbReference type="InterPro" id="IPR045357">
    <property type="entry name" value="Aminopeptidase_N-like_N"/>
</dbReference>
<evidence type="ECO:0000256" key="3">
    <source>
        <dbReference type="ARBA" id="ARBA00010136"/>
    </source>
</evidence>
<evidence type="ECO:0000256" key="8">
    <source>
        <dbReference type="ARBA" id="ARBA00022833"/>
    </source>
</evidence>
<evidence type="ECO:0000256" key="9">
    <source>
        <dbReference type="ARBA" id="ARBA00023049"/>
    </source>
</evidence>
<dbReference type="InterPro" id="IPR016024">
    <property type="entry name" value="ARM-type_fold"/>
</dbReference>
<dbReference type="EMBL" id="CAXAMN010000806">
    <property type="protein sequence ID" value="CAK8990862.1"/>
    <property type="molecule type" value="Genomic_DNA"/>
</dbReference>
<proteinExistence type="inferred from homology"/>
<dbReference type="SUPFAM" id="SSF63737">
    <property type="entry name" value="Leukotriene A4 hydrolase N-terminal domain"/>
    <property type="match status" value="1"/>
</dbReference>
<dbReference type="PRINTS" id="PR00756">
    <property type="entry name" value="ALADIPTASE"/>
</dbReference>
<dbReference type="InterPro" id="IPR014782">
    <property type="entry name" value="Peptidase_M1_dom"/>
</dbReference>
<evidence type="ECO:0000256" key="7">
    <source>
        <dbReference type="ARBA" id="ARBA00022801"/>
    </source>
</evidence>
<dbReference type="CDD" id="cd09599">
    <property type="entry name" value="M1_LTA4H"/>
    <property type="match status" value="1"/>
</dbReference>
<dbReference type="InterPro" id="IPR015211">
    <property type="entry name" value="Peptidase_M1_C"/>
</dbReference>
<dbReference type="Gene3D" id="1.25.40.320">
    <property type="entry name" value="Peptidase M1, leukotriene A4 hydrolase/aminopeptidase C-terminal domain"/>
    <property type="match status" value="1"/>
</dbReference>
<dbReference type="InterPro" id="IPR027268">
    <property type="entry name" value="Peptidase_M4/M1_CTD_sf"/>
</dbReference>
<evidence type="ECO:0000256" key="4">
    <source>
        <dbReference type="ARBA" id="ARBA00022490"/>
    </source>
</evidence>
<name>A0ABP0HLT0_9DINO</name>
<dbReference type="InterPro" id="IPR038502">
    <property type="entry name" value="M1_LTA-4_hydro/amino_C_sf"/>
</dbReference>
<dbReference type="InterPro" id="IPR042097">
    <property type="entry name" value="Aminopeptidase_N-like_N_sf"/>
</dbReference>
<dbReference type="Pfam" id="PF17900">
    <property type="entry name" value="Peptidase_M1_N"/>
    <property type="match status" value="1"/>
</dbReference>
<dbReference type="PANTHER" id="PTHR45726">
    <property type="entry name" value="LEUKOTRIENE A-4 HYDROLASE"/>
    <property type="match status" value="1"/>
</dbReference>
<comment type="similarity">
    <text evidence="3">Belongs to the peptidase M1 family.</text>
</comment>
<sequence length="657" mass="73889">AKKEGGQPKKKPAQRPATSVKGSCPHSVANFSEALVERIDLQLKVDFEEQVLQGECKLTVRSIKPAPHVILDTLALAIESVTDDNGEPVHWEVEESPPPKSNFGQSLVIALPASKTTTLSIKYKTTEKSTALQWLTKEQTQGKQYPLCFTQSQAICGRSLLPCQDTPSVKAPFTISVTVPEPLTAVASGEPSGDPESSGNFRTFRYEQKVPVMSYLIAIVVAHLESCQIGPRSKCYAEPGVIHAAQKEFQDIVEDFILKAQEVVGGAKYEWGSYNVAVMPSSFAYGGMENPNCTFMSASLIPGDRSLTPTLAHEIVHSWIGNLVTNAFWKDFWLNEGFTRYIERRVLGKIFGPAFRGLLLLVGYNDLIKAVDMLNQQGTPGLTRLEPEIDEIDPDDAFSRVPYEKGSLFLFYLEQIVGGEQQMTDWLGAYVAAFRERSIETEDCKQHFLKFFKGVKRIKEIDWEHWLHGEGLPDFDLSSYVDRSLVDESRALADSWLNTSTSDVETGHMKAQQWMLFLDHLINAVVAGTSISHDTLASMESKYKLSLTKNVEVSFRWCLLGCKCKWPVCLDWTEKFLANHGRGVYVKPLYMALKAFDAERAISVFQQNRGLLETWFLFDKQESNLCCFPICFSMLQNLKDRFGLKCLWIGRWPVLLR</sequence>
<dbReference type="InterPro" id="IPR001930">
    <property type="entry name" value="Peptidase_M1"/>
</dbReference>
<reference evidence="12 13" key="1">
    <citation type="submission" date="2024-02" db="EMBL/GenBank/DDBJ databases">
        <authorList>
            <person name="Chen Y."/>
            <person name="Shah S."/>
            <person name="Dougan E. K."/>
            <person name="Thang M."/>
            <person name="Chan C."/>
        </authorList>
    </citation>
    <scope>NUCLEOTIDE SEQUENCE [LARGE SCALE GENOMIC DNA]</scope>
</reference>
<comment type="caution">
    <text evidence="12">The sequence shown here is derived from an EMBL/GenBank/DDBJ whole genome shotgun (WGS) entry which is preliminary data.</text>
</comment>
<dbReference type="PANTHER" id="PTHR45726:SF3">
    <property type="entry name" value="LEUKOTRIENE A-4 HYDROLASE"/>
    <property type="match status" value="1"/>
</dbReference>
<dbReference type="SUPFAM" id="SSF55486">
    <property type="entry name" value="Metalloproteases ('zincins'), catalytic domain"/>
    <property type="match status" value="1"/>
</dbReference>
<evidence type="ECO:0000256" key="6">
    <source>
        <dbReference type="ARBA" id="ARBA00022723"/>
    </source>
</evidence>
<dbReference type="Pfam" id="PF01433">
    <property type="entry name" value="Peptidase_M1"/>
    <property type="match status" value="1"/>
</dbReference>
<keyword evidence="5" id="KW-0645">Protease</keyword>
<keyword evidence="6" id="KW-0479">Metal-binding</keyword>
<dbReference type="Pfam" id="PF09127">
    <property type="entry name" value="Leuk-A4-hydro_C"/>
    <property type="match status" value="1"/>
</dbReference>
<organism evidence="12 13">
    <name type="scientific">Durusdinium trenchii</name>
    <dbReference type="NCBI Taxonomy" id="1381693"/>
    <lineage>
        <taxon>Eukaryota</taxon>
        <taxon>Sar</taxon>
        <taxon>Alveolata</taxon>
        <taxon>Dinophyceae</taxon>
        <taxon>Suessiales</taxon>
        <taxon>Symbiodiniaceae</taxon>
        <taxon>Durusdinium</taxon>
    </lineage>
</organism>
<dbReference type="Gene3D" id="1.10.390.10">
    <property type="entry name" value="Neutral Protease Domain 2"/>
    <property type="match status" value="1"/>
</dbReference>
<feature type="domain" description="Peptidase M1 leukotriene A4 hydrolase/aminopeptidase C-terminal" evidence="11">
    <location>
        <begin position="484"/>
        <end position="616"/>
    </location>
</feature>
<evidence type="ECO:0000313" key="12">
    <source>
        <dbReference type="EMBL" id="CAK8990862.1"/>
    </source>
</evidence>
<dbReference type="Gene3D" id="3.30.2010.30">
    <property type="match status" value="1"/>
</dbReference>
<keyword evidence="7" id="KW-0378">Hydrolase</keyword>
<feature type="non-terminal residue" evidence="12">
    <location>
        <position position="1"/>
    </location>
</feature>
<comment type="subcellular location">
    <subcellularLocation>
        <location evidence="2">Cytoplasm</location>
    </subcellularLocation>
</comment>
<dbReference type="Gene3D" id="2.60.40.1730">
    <property type="entry name" value="tricorn interacting facor f3 domain"/>
    <property type="match status" value="1"/>
</dbReference>
<evidence type="ECO:0000259" key="11">
    <source>
        <dbReference type="SMART" id="SM01263"/>
    </source>
</evidence>
<keyword evidence="8" id="KW-0862">Zinc</keyword>
<dbReference type="SUPFAM" id="SSF48371">
    <property type="entry name" value="ARM repeat"/>
    <property type="match status" value="1"/>
</dbReference>